<dbReference type="InterPro" id="IPR007110">
    <property type="entry name" value="Ig-like_dom"/>
</dbReference>
<dbReference type="SMART" id="SM00408">
    <property type="entry name" value="IGc2"/>
    <property type="match status" value="3"/>
</dbReference>
<dbReference type="GO" id="GO:0005886">
    <property type="term" value="C:plasma membrane"/>
    <property type="evidence" value="ECO:0007669"/>
    <property type="project" value="TreeGrafter"/>
</dbReference>
<dbReference type="InterPro" id="IPR003599">
    <property type="entry name" value="Ig_sub"/>
</dbReference>
<evidence type="ECO:0000256" key="1">
    <source>
        <dbReference type="ARBA" id="ARBA00022729"/>
    </source>
</evidence>
<dbReference type="CDD" id="cd00096">
    <property type="entry name" value="Ig"/>
    <property type="match status" value="1"/>
</dbReference>
<feature type="domain" description="Ig-like" evidence="4">
    <location>
        <begin position="118"/>
        <end position="212"/>
    </location>
</feature>
<dbReference type="Pfam" id="PF13927">
    <property type="entry name" value="Ig_3"/>
    <property type="match status" value="2"/>
</dbReference>
<name>A0A8S3TMW5_MYTED</name>
<protein>
    <recommendedName>
        <fullName evidence="4">Ig-like domain-containing protein</fullName>
    </recommendedName>
</protein>
<dbReference type="EMBL" id="CAJPWZ010002293">
    <property type="protein sequence ID" value="CAG2235026.1"/>
    <property type="molecule type" value="Genomic_DNA"/>
</dbReference>
<feature type="domain" description="Ig-like" evidence="4">
    <location>
        <begin position="25"/>
        <end position="109"/>
    </location>
</feature>
<dbReference type="Proteomes" id="UP000683360">
    <property type="component" value="Unassembled WGS sequence"/>
</dbReference>
<dbReference type="PROSITE" id="PS50835">
    <property type="entry name" value="IG_LIKE"/>
    <property type="match status" value="3"/>
</dbReference>
<feature type="domain" description="Ig-like" evidence="4">
    <location>
        <begin position="217"/>
        <end position="296"/>
    </location>
</feature>
<evidence type="ECO:0000256" key="2">
    <source>
        <dbReference type="ARBA" id="ARBA00023157"/>
    </source>
</evidence>
<evidence type="ECO:0000313" key="5">
    <source>
        <dbReference type="EMBL" id="CAG2235026.1"/>
    </source>
</evidence>
<dbReference type="SUPFAM" id="SSF48726">
    <property type="entry name" value="Immunoglobulin"/>
    <property type="match status" value="3"/>
</dbReference>
<accession>A0A8S3TMW5</accession>
<organism evidence="5 6">
    <name type="scientific">Mytilus edulis</name>
    <name type="common">Blue mussel</name>
    <dbReference type="NCBI Taxonomy" id="6550"/>
    <lineage>
        <taxon>Eukaryota</taxon>
        <taxon>Metazoa</taxon>
        <taxon>Spiralia</taxon>
        <taxon>Lophotrochozoa</taxon>
        <taxon>Mollusca</taxon>
        <taxon>Bivalvia</taxon>
        <taxon>Autobranchia</taxon>
        <taxon>Pteriomorphia</taxon>
        <taxon>Mytilida</taxon>
        <taxon>Mytiloidea</taxon>
        <taxon>Mytilidae</taxon>
        <taxon>Mytilinae</taxon>
        <taxon>Mytilus</taxon>
    </lineage>
</organism>
<dbReference type="Gene3D" id="2.60.40.10">
    <property type="entry name" value="Immunoglobulins"/>
    <property type="match status" value="3"/>
</dbReference>
<proteinExistence type="predicted"/>
<reference evidence="5" key="1">
    <citation type="submission" date="2021-03" db="EMBL/GenBank/DDBJ databases">
        <authorList>
            <person name="Bekaert M."/>
        </authorList>
    </citation>
    <scope>NUCLEOTIDE SEQUENCE</scope>
</reference>
<dbReference type="PANTHER" id="PTHR45080:SF8">
    <property type="entry name" value="IG-LIKE DOMAIN-CONTAINING PROTEIN"/>
    <property type="match status" value="1"/>
</dbReference>
<keyword evidence="1 3" id="KW-0732">Signal</keyword>
<comment type="caution">
    <text evidence="5">The sequence shown here is derived from an EMBL/GenBank/DDBJ whole genome shotgun (WGS) entry which is preliminary data.</text>
</comment>
<evidence type="ECO:0000259" key="4">
    <source>
        <dbReference type="PROSITE" id="PS50835"/>
    </source>
</evidence>
<sequence length="361" mass="39865">MELSMILYVLSCSLYSSTSETTDIPIIIANETVVNAKIGSNADMTVTIVTAVPPLKAVIWSRNGQTLFGSRYTDGNIKTPSLGINNITASDDGTYRCFVYNEVGSSYVDIFLFTWSKPTIRMSGNNIAGIGSTVHLEGLITSKPNIRNITWTRAYKNTSVAIDFTNGSKFGRSGTIFHPILTIINLQKADEGLYMCAASHDFSEGVGDIFVSIGVVPLVSREETDYQGTVGNDIQLNCSYDSNPQAMFLYWLKNGTRINLDLQREKYTKSNVSYPDLMINNIQLNDTGIYVCCVGNVIGVGCSAYIKLLIKVEGKCNDNRDSEHVYKTLSIYNAIYEYSGTTDARKSSHCYEDIDILNKDV</sequence>
<dbReference type="InterPro" id="IPR003598">
    <property type="entry name" value="Ig_sub2"/>
</dbReference>
<dbReference type="AlphaFoldDB" id="A0A8S3TMW5"/>
<evidence type="ECO:0000313" key="6">
    <source>
        <dbReference type="Proteomes" id="UP000683360"/>
    </source>
</evidence>
<dbReference type="InterPro" id="IPR036179">
    <property type="entry name" value="Ig-like_dom_sf"/>
</dbReference>
<dbReference type="GO" id="GO:0007156">
    <property type="term" value="P:homophilic cell adhesion via plasma membrane adhesion molecules"/>
    <property type="evidence" value="ECO:0007669"/>
    <property type="project" value="TreeGrafter"/>
</dbReference>
<dbReference type="PANTHER" id="PTHR45080">
    <property type="entry name" value="CONTACTIN 5"/>
    <property type="match status" value="1"/>
</dbReference>
<feature type="chain" id="PRO_5035758529" description="Ig-like domain-containing protein" evidence="3">
    <location>
        <begin position="22"/>
        <end position="361"/>
    </location>
</feature>
<feature type="signal peptide" evidence="3">
    <location>
        <begin position="1"/>
        <end position="21"/>
    </location>
</feature>
<keyword evidence="6" id="KW-1185">Reference proteome</keyword>
<dbReference type="InterPro" id="IPR013783">
    <property type="entry name" value="Ig-like_fold"/>
</dbReference>
<evidence type="ECO:0000256" key="3">
    <source>
        <dbReference type="SAM" id="SignalP"/>
    </source>
</evidence>
<dbReference type="SMART" id="SM00409">
    <property type="entry name" value="IG"/>
    <property type="match status" value="3"/>
</dbReference>
<gene>
    <name evidence="5" type="ORF">MEDL_47615</name>
</gene>
<dbReference type="OrthoDB" id="10012075at2759"/>
<dbReference type="InterPro" id="IPR050958">
    <property type="entry name" value="Cell_Adh-Cytoskel_Orgn"/>
</dbReference>
<keyword evidence="2" id="KW-1015">Disulfide bond</keyword>